<sequence length="301" mass="34137">MTADLLAQLKGLVSDDALSEGLNQTAVPSVRVFKSSSVTRPLHSVYEPALFVIIQGVKAVRLEQRDFEYSPQKYLLSTSFLPVTGQILQASPEAPFLSLQIVFPVSKILEAVQEYALQIGQNSRTDLAMDSNHITEELLEAVVRLTRLRQKPDDIPVLENLYLNEILYRLLASNRNDALLQYAYSEGNAYRISKTIAYINDHLFEDLNVEELARRANMGTSTFHKHFKNMTRVSPLKYIKIQRLQSARKFMLLNKMNVSSASFKVGYQSASQFSRDYSDYFGVNPRDDAKHYSAHSVATFL</sequence>
<dbReference type="Pfam" id="PF06719">
    <property type="entry name" value="AraC_N"/>
    <property type="match status" value="1"/>
</dbReference>
<dbReference type="PROSITE" id="PS01124">
    <property type="entry name" value="HTH_ARAC_FAMILY_2"/>
    <property type="match status" value="1"/>
</dbReference>
<keyword evidence="6" id="KW-1185">Reference proteome</keyword>
<dbReference type="InterPro" id="IPR009594">
    <property type="entry name" value="Tscrpt_reg_HTH_AraC_N"/>
</dbReference>
<evidence type="ECO:0000313" key="5">
    <source>
        <dbReference type="EMBL" id="MBF6057484.1"/>
    </source>
</evidence>
<evidence type="ECO:0000256" key="2">
    <source>
        <dbReference type="ARBA" id="ARBA00023125"/>
    </source>
</evidence>
<gene>
    <name evidence="5" type="ORF">H8792_003935</name>
</gene>
<keyword evidence="1" id="KW-0805">Transcription regulation</keyword>
<dbReference type="InterPro" id="IPR009057">
    <property type="entry name" value="Homeodomain-like_sf"/>
</dbReference>
<feature type="domain" description="HTH araC/xylS-type" evidence="4">
    <location>
        <begin position="193"/>
        <end position="291"/>
    </location>
</feature>
<keyword evidence="3" id="KW-0804">Transcription</keyword>
<evidence type="ECO:0000313" key="6">
    <source>
        <dbReference type="Proteomes" id="UP001193680"/>
    </source>
</evidence>
<name>A0ABS0BUK2_9GAMM</name>
<proteinExistence type="predicted"/>
<dbReference type="RefSeq" id="WP_185977633.1">
    <property type="nucleotide sequence ID" value="NZ_JACBGI020000004.1"/>
</dbReference>
<dbReference type="SMART" id="SM00342">
    <property type="entry name" value="HTH_ARAC"/>
    <property type="match status" value="1"/>
</dbReference>
<protein>
    <submittedName>
        <fullName evidence="5">AraC family transcriptional regulator</fullName>
    </submittedName>
</protein>
<dbReference type="SUPFAM" id="SSF46689">
    <property type="entry name" value="Homeodomain-like"/>
    <property type="match status" value="2"/>
</dbReference>
<dbReference type="Gene3D" id="1.10.10.60">
    <property type="entry name" value="Homeodomain-like"/>
    <property type="match status" value="2"/>
</dbReference>
<reference evidence="5 6" key="1">
    <citation type="submission" date="2020-11" db="EMBL/GenBank/DDBJ databases">
        <title>Sulfur oxidizing isolate from Hospital Hole Sinkhole.</title>
        <authorList>
            <person name="Scott K.M."/>
        </authorList>
    </citation>
    <scope>NUCLEOTIDE SEQUENCE [LARGE SCALE GENOMIC DNA]</scope>
    <source>
        <strain evidence="5 6">HH1</strain>
    </source>
</reference>
<evidence type="ECO:0000256" key="1">
    <source>
        <dbReference type="ARBA" id="ARBA00023015"/>
    </source>
</evidence>
<dbReference type="Pfam" id="PF12833">
    <property type="entry name" value="HTH_18"/>
    <property type="match status" value="1"/>
</dbReference>
<dbReference type="PANTHER" id="PTHR43436:SF1">
    <property type="entry name" value="TRANSCRIPTIONAL REGULATORY PROTEIN"/>
    <property type="match status" value="1"/>
</dbReference>
<dbReference type="InterPro" id="IPR018062">
    <property type="entry name" value="HTH_AraC-typ_CS"/>
</dbReference>
<evidence type="ECO:0000259" key="4">
    <source>
        <dbReference type="PROSITE" id="PS01124"/>
    </source>
</evidence>
<dbReference type="InterPro" id="IPR018060">
    <property type="entry name" value="HTH_AraC"/>
</dbReference>
<evidence type="ECO:0000256" key="3">
    <source>
        <dbReference type="ARBA" id="ARBA00023163"/>
    </source>
</evidence>
<dbReference type="PROSITE" id="PS00041">
    <property type="entry name" value="HTH_ARAC_FAMILY_1"/>
    <property type="match status" value="1"/>
</dbReference>
<dbReference type="PANTHER" id="PTHR43436">
    <property type="entry name" value="ARAC-FAMILY TRANSCRIPTIONAL REGULATOR"/>
    <property type="match status" value="1"/>
</dbReference>
<accession>A0ABS0BUK2</accession>
<dbReference type="Proteomes" id="UP001193680">
    <property type="component" value="Unassembled WGS sequence"/>
</dbReference>
<dbReference type="EMBL" id="JACBGI020000004">
    <property type="protein sequence ID" value="MBF6057484.1"/>
    <property type="molecule type" value="Genomic_DNA"/>
</dbReference>
<keyword evidence="2" id="KW-0238">DNA-binding</keyword>
<comment type="caution">
    <text evidence="5">The sequence shown here is derived from an EMBL/GenBank/DDBJ whole genome shotgun (WGS) entry which is preliminary data.</text>
</comment>
<organism evidence="5 6">
    <name type="scientific">Thiomicrorhabdus heinhorstiae</name>
    <dbReference type="NCBI Taxonomy" id="2748010"/>
    <lineage>
        <taxon>Bacteria</taxon>
        <taxon>Pseudomonadati</taxon>
        <taxon>Pseudomonadota</taxon>
        <taxon>Gammaproteobacteria</taxon>
        <taxon>Thiotrichales</taxon>
        <taxon>Piscirickettsiaceae</taxon>
        <taxon>Thiomicrorhabdus</taxon>
    </lineage>
</organism>